<organism evidence="1 2">
    <name type="scientific">Massilia violaceinigra</name>
    <dbReference type="NCBI Taxonomy" id="2045208"/>
    <lineage>
        <taxon>Bacteria</taxon>
        <taxon>Pseudomonadati</taxon>
        <taxon>Pseudomonadota</taxon>
        <taxon>Betaproteobacteria</taxon>
        <taxon>Burkholderiales</taxon>
        <taxon>Oxalobacteraceae</taxon>
        <taxon>Telluria group</taxon>
        <taxon>Massilia</taxon>
    </lineage>
</organism>
<proteinExistence type="predicted"/>
<gene>
    <name evidence="1" type="ORF">INH39_02755</name>
</gene>
<evidence type="ECO:0000313" key="2">
    <source>
        <dbReference type="Proteomes" id="UP000831532"/>
    </source>
</evidence>
<dbReference type="Proteomes" id="UP000831532">
    <property type="component" value="Chromosome"/>
</dbReference>
<dbReference type="PROSITE" id="PS51257">
    <property type="entry name" value="PROKAR_LIPOPROTEIN"/>
    <property type="match status" value="1"/>
</dbReference>
<keyword evidence="2" id="KW-1185">Reference proteome</keyword>
<evidence type="ECO:0000313" key="1">
    <source>
        <dbReference type="EMBL" id="UOD30685.1"/>
    </source>
</evidence>
<dbReference type="EMBL" id="CP063361">
    <property type="protein sequence ID" value="UOD30685.1"/>
    <property type="molecule type" value="Genomic_DNA"/>
</dbReference>
<protein>
    <recommendedName>
        <fullName evidence="3">YkuD domain-containing protein</fullName>
    </recommendedName>
</protein>
<dbReference type="RefSeq" id="WP_243491914.1">
    <property type="nucleotide sequence ID" value="NZ_CP063361.1"/>
</dbReference>
<reference evidence="1 2" key="1">
    <citation type="submission" date="2020-10" db="EMBL/GenBank/DDBJ databases">
        <title>Genome analysis of Massilia species.</title>
        <authorList>
            <person name="Jung D.-H."/>
        </authorList>
    </citation>
    <scope>NUCLEOTIDE SEQUENCE [LARGE SCALE GENOMIC DNA]</scope>
    <source>
        <strain evidence="2">sipir</strain>
    </source>
</reference>
<sequence>MKFKILFRCGIFAVFTYLSVGCELKIQKINVNEGVSGNHSVAKRMFEQRCLKSGEKIYKKIENVDGIFLLKLRSEKLNFSDQYALDDPYGSDFTGEGYIESFLRGFYENNYRRPDHPIAGTPMHLGYQYVEAIDVKDAKRYRYVGIVEQPGLTDPAYFKDYRRFVSKRVVSKGPPPRYGVIYEDISTKEERDYWIAGSSLKVVDIETNEVLAERVGYMYDPGQGNSSGGRAPWMIAASHSCPSFGAQHGSASQALQAETFVGKVLKPSI</sequence>
<name>A0ABY4A7F2_9BURK</name>
<evidence type="ECO:0008006" key="3">
    <source>
        <dbReference type="Google" id="ProtNLM"/>
    </source>
</evidence>
<accession>A0ABY4A7F2</accession>